<dbReference type="Proteomes" id="UP000249016">
    <property type="component" value="Unassembled WGS sequence"/>
</dbReference>
<accession>A0A327NC92</accession>
<organism evidence="1 2">
    <name type="scientific">Spirosoma telluris</name>
    <dbReference type="NCBI Taxonomy" id="2183553"/>
    <lineage>
        <taxon>Bacteria</taxon>
        <taxon>Pseudomonadati</taxon>
        <taxon>Bacteroidota</taxon>
        <taxon>Cytophagia</taxon>
        <taxon>Cytophagales</taxon>
        <taxon>Cytophagaceae</taxon>
        <taxon>Spirosoma</taxon>
    </lineage>
</organism>
<reference evidence="1 2" key="1">
    <citation type="submission" date="2018-06" db="EMBL/GenBank/DDBJ databases">
        <title>Spirosoma sp. HMF3257 Genome sequencing and assembly.</title>
        <authorList>
            <person name="Kang H."/>
            <person name="Cha I."/>
            <person name="Kim H."/>
            <person name="Kang J."/>
            <person name="Joh K."/>
        </authorList>
    </citation>
    <scope>NUCLEOTIDE SEQUENCE [LARGE SCALE GENOMIC DNA]</scope>
    <source>
        <strain evidence="1 2">HMF3257</strain>
    </source>
</reference>
<proteinExistence type="predicted"/>
<protein>
    <submittedName>
        <fullName evidence="1">Uncharacterized protein</fullName>
    </submittedName>
</protein>
<dbReference type="EMBL" id="QLII01000004">
    <property type="protein sequence ID" value="RAI72861.1"/>
    <property type="molecule type" value="Genomic_DNA"/>
</dbReference>
<name>A0A327NC92_9BACT</name>
<comment type="caution">
    <text evidence="1">The sequence shown here is derived from an EMBL/GenBank/DDBJ whole genome shotgun (WGS) entry which is preliminary data.</text>
</comment>
<gene>
    <name evidence="1" type="ORF">HMF3257_38775</name>
</gene>
<evidence type="ECO:0000313" key="2">
    <source>
        <dbReference type="Proteomes" id="UP000249016"/>
    </source>
</evidence>
<dbReference type="AlphaFoldDB" id="A0A327NC92"/>
<sequence length="130" mass="15306">MNQIHYFRNENTFVAIVPGAFKETVTFFQFPNDRYPLFASIDFNTGKYFFLSFYEQIENGYSISNYIEYTTARRLVQAATIEFFGEYQQFQVPPVEIDSSLPQDFTAVTRKRPTHIDRPNAHHLVNDLPF</sequence>
<evidence type="ECO:0000313" key="1">
    <source>
        <dbReference type="EMBL" id="RAI72861.1"/>
    </source>
</evidence>
<dbReference type="RefSeq" id="WP_111351339.1">
    <property type="nucleotide sequence ID" value="NZ_QLII01000004.1"/>
</dbReference>
<keyword evidence="2" id="KW-1185">Reference proteome</keyword>